<protein>
    <submittedName>
        <fullName evidence="1">Uncharacterized protein</fullName>
    </submittedName>
</protein>
<evidence type="ECO:0000313" key="1">
    <source>
        <dbReference type="EMBL" id="MBX42936.1"/>
    </source>
</evidence>
<accession>A0A2P2NKD8</accession>
<organism evidence="1">
    <name type="scientific">Rhizophora mucronata</name>
    <name type="common">Asiatic mangrove</name>
    <dbReference type="NCBI Taxonomy" id="61149"/>
    <lineage>
        <taxon>Eukaryota</taxon>
        <taxon>Viridiplantae</taxon>
        <taxon>Streptophyta</taxon>
        <taxon>Embryophyta</taxon>
        <taxon>Tracheophyta</taxon>
        <taxon>Spermatophyta</taxon>
        <taxon>Magnoliopsida</taxon>
        <taxon>eudicotyledons</taxon>
        <taxon>Gunneridae</taxon>
        <taxon>Pentapetalae</taxon>
        <taxon>rosids</taxon>
        <taxon>fabids</taxon>
        <taxon>Malpighiales</taxon>
        <taxon>Rhizophoraceae</taxon>
        <taxon>Rhizophora</taxon>
    </lineage>
</organism>
<dbReference type="AlphaFoldDB" id="A0A2P2NKD8"/>
<name>A0A2P2NKD8_RHIMU</name>
<dbReference type="EMBL" id="GGEC01062452">
    <property type="protein sequence ID" value="MBX42936.1"/>
    <property type="molecule type" value="Transcribed_RNA"/>
</dbReference>
<sequence>MPFLPLINPQLVTTWQQAPMRLLRIQFLTIAPQLQSLNINLLLAVTRKEGP</sequence>
<reference evidence="1" key="1">
    <citation type="submission" date="2018-02" db="EMBL/GenBank/DDBJ databases">
        <title>Rhizophora mucronata_Transcriptome.</title>
        <authorList>
            <person name="Meera S.P."/>
            <person name="Sreeshan A."/>
            <person name="Augustine A."/>
        </authorList>
    </citation>
    <scope>NUCLEOTIDE SEQUENCE</scope>
    <source>
        <tissue evidence="1">Leaf</tissue>
    </source>
</reference>
<proteinExistence type="predicted"/>